<dbReference type="InterPro" id="IPR027417">
    <property type="entry name" value="P-loop_NTPase"/>
</dbReference>
<evidence type="ECO:0000259" key="2">
    <source>
        <dbReference type="PROSITE" id="PS51192"/>
    </source>
</evidence>
<dbReference type="Proteomes" id="UP000029995">
    <property type="component" value="Unassembled WGS sequence"/>
</dbReference>
<keyword evidence="3" id="KW-0378">Hydrolase</keyword>
<dbReference type="PROSITE" id="PS51192">
    <property type="entry name" value="HELICASE_ATP_BIND_1"/>
    <property type="match status" value="1"/>
</dbReference>
<dbReference type="GO" id="GO:0003677">
    <property type="term" value="F:DNA binding"/>
    <property type="evidence" value="ECO:0007669"/>
    <property type="project" value="InterPro"/>
</dbReference>
<evidence type="ECO:0000256" key="1">
    <source>
        <dbReference type="SAM" id="MobiDB-lite"/>
    </source>
</evidence>
<dbReference type="InterPro" id="IPR014001">
    <property type="entry name" value="Helicase_ATP-bd"/>
</dbReference>
<keyword evidence="3" id="KW-0540">Nuclease</keyword>
<evidence type="ECO:0000313" key="4">
    <source>
        <dbReference type="Proteomes" id="UP000029995"/>
    </source>
</evidence>
<dbReference type="GO" id="GO:0005524">
    <property type="term" value="F:ATP binding"/>
    <property type="evidence" value="ECO:0007669"/>
    <property type="project" value="InterPro"/>
</dbReference>
<feature type="region of interest" description="Disordered" evidence="1">
    <location>
        <begin position="102"/>
        <end position="122"/>
    </location>
</feature>
<sequence>MERFDPLGDGPDFIPRPHQIAARDAILAARSAGRPGFLLGDLTGLGKTLSAWLAVAAMPEDEVLVICPKGAVPQWRRTIARSGTAAKRVTLINFEKTKSLLAPPPVSTKRSTRAKNNELAKHGTPKRTWPIVVIDEAHRIRNPNSQQGLVCRQMAAAAAFTIYMSATAGQAPHELSYLGRLLAEAAGSGAGDLDGFRALMKRLRIGRPKGRWKNWSWEPNPEDRRVMADLLYKGPKAIGLRRRPEDIAG</sequence>
<dbReference type="RefSeq" id="WP_034832044.1">
    <property type="nucleotide sequence ID" value="NZ_JANX01000024.1"/>
</dbReference>
<dbReference type="SUPFAM" id="SSF52540">
    <property type="entry name" value="P-loop containing nucleoside triphosphate hydrolases"/>
    <property type="match status" value="1"/>
</dbReference>
<proteinExistence type="predicted"/>
<name>A0A0A0D9W7_9PROT</name>
<dbReference type="SMART" id="SM00487">
    <property type="entry name" value="DEXDc"/>
    <property type="match status" value="1"/>
</dbReference>
<dbReference type="GO" id="GO:0004519">
    <property type="term" value="F:endonuclease activity"/>
    <property type="evidence" value="ECO:0007669"/>
    <property type="project" value="UniProtKB-KW"/>
</dbReference>
<dbReference type="OrthoDB" id="9814088at2"/>
<dbReference type="InterPro" id="IPR050496">
    <property type="entry name" value="SNF2_RAD54_helicase_repair"/>
</dbReference>
<keyword evidence="3" id="KW-0255">Endonuclease</keyword>
<evidence type="ECO:0000313" key="3">
    <source>
        <dbReference type="EMBL" id="KGM35526.1"/>
    </source>
</evidence>
<dbReference type="EMBL" id="JANX01000024">
    <property type="protein sequence ID" value="KGM35526.1"/>
    <property type="molecule type" value="Genomic_DNA"/>
</dbReference>
<feature type="non-terminal residue" evidence="3">
    <location>
        <position position="249"/>
    </location>
</feature>
<reference evidence="3 4" key="1">
    <citation type="submission" date="2014-01" db="EMBL/GenBank/DDBJ databases">
        <title>Genome sequence determination for a cystic fibrosis isolate, Inquilinus limosus.</title>
        <authorList>
            <person name="Pino M."/>
            <person name="Di Conza J."/>
            <person name="Gutkind G."/>
        </authorList>
    </citation>
    <scope>NUCLEOTIDE SEQUENCE [LARGE SCALE GENOMIC DNA]</scope>
    <source>
        <strain evidence="3 4">MP06</strain>
    </source>
</reference>
<dbReference type="InterPro" id="IPR006935">
    <property type="entry name" value="Helicase/UvrB_N"/>
</dbReference>
<dbReference type="AlphaFoldDB" id="A0A0A0D9W7"/>
<accession>A0A0A0D9W7</accession>
<dbReference type="GO" id="GO:0016787">
    <property type="term" value="F:hydrolase activity"/>
    <property type="evidence" value="ECO:0007669"/>
    <property type="project" value="InterPro"/>
</dbReference>
<comment type="caution">
    <text evidence="3">The sequence shown here is derived from an EMBL/GenBank/DDBJ whole genome shotgun (WGS) entry which is preliminary data.</text>
</comment>
<dbReference type="Pfam" id="PF04851">
    <property type="entry name" value="ResIII"/>
    <property type="match status" value="1"/>
</dbReference>
<protein>
    <submittedName>
        <fullName evidence="3">Restriction endonuclease subunit R</fullName>
    </submittedName>
</protein>
<dbReference type="PANTHER" id="PTHR45629">
    <property type="entry name" value="SNF2/RAD54 FAMILY MEMBER"/>
    <property type="match status" value="1"/>
</dbReference>
<dbReference type="PANTHER" id="PTHR45629:SF7">
    <property type="entry name" value="DNA EXCISION REPAIR PROTEIN ERCC-6-RELATED"/>
    <property type="match status" value="1"/>
</dbReference>
<dbReference type="Gene3D" id="3.40.50.300">
    <property type="entry name" value="P-loop containing nucleotide triphosphate hydrolases"/>
    <property type="match status" value="1"/>
</dbReference>
<organism evidence="3 4">
    <name type="scientific">Inquilinus limosus MP06</name>
    <dbReference type="NCBI Taxonomy" id="1398085"/>
    <lineage>
        <taxon>Bacteria</taxon>
        <taxon>Pseudomonadati</taxon>
        <taxon>Pseudomonadota</taxon>
        <taxon>Alphaproteobacteria</taxon>
        <taxon>Rhodospirillales</taxon>
        <taxon>Rhodospirillaceae</taxon>
        <taxon>Inquilinus</taxon>
    </lineage>
</organism>
<gene>
    <name evidence="3" type="ORF">P409_04085</name>
</gene>
<feature type="domain" description="Helicase ATP-binding" evidence="2">
    <location>
        <begin position="28"/>
        <end position="186"/>
    </location>
</feature>